<dbReference type="VEuPathDB" id="FungiDB:SPRG_04261"/>
<dbReference type="GeneID" id="24126721"/>
<protein>
    <submittedName>
        <fullName evidence="1">Uncharacterized protein</fullName>
    </submittedName>
</protein>
<proteinExistence type="predicted"/>
<organism evidence="1 2">
    <name type="scientific">Saprolegnia parasitica (strain CBS 223.65)</name>
    <dbReference type="NCBI Taxonomy" id="695850"/>
    <lineage>
        <taxon>Eukaryota</taxon>
        <taxon>Sar</taxon>
        <taxon>Stramenopiles</taxon>
        <taxon>Oomycota</taxon>
        <taxon>Saprolegniomycetes</taxon>
        <taxon>Saprolegniales</taxon>
        <taxon>Saprolegniaceae</taxon>
        <taxon>Saprolegnia</taxon>
    </lineage>
</organism>
<sequence length="799" mass="88052">MEMRIVTPFDPITSPYDDIFNSLEPVGRHVFMDQLKQGILPYLRLAGESEWLGLPVTSHQVTAVPAKFPASIVPHDAITVDNSAWDELFDCRESDLPRILCNQLDRSCHAELSHLVIDTTGDASLWRPQQPPPGTFGSLVILLPSYVEGGESRLPLSFAAFYNSTAMHMALILSGHVVGLVYNLVGSDVSTPVVAPSLPVAAIDALSALAQAAAPTSPVLGLHLDLQIDAKLRDLRTCDLPFLIALLATDSYDVVLAQVHVGENGASIRELRKIAHFVNGLLVHQDNEGATKLKALLFWPKVARLTHFHMYFSSMSESDREDFFFPGLNDERAKLAMAVDVAAHAPFCASSLEALGTRLTALGNLDLIHRFLMSAIYTNIYAWSTTFAPWIAVWLQRFGPVQFGTTLIALMTPLPQEAQTTCIARISLIASLAGATTTPICDAVTQPFTRDLTLACASALLNGLVDATLVCSAVGIRHAIELDVYLRSAPSSASSWLAHRVSPPLAETIEAFLRPPSLSAVVCAHWRRLADEPPHRAIVFSTVVTGIAPLLAQDPVKPDVEPFVSLVKYLFVLHFAKCLTNDVVPGFCNTDVARMTLVLAKLVTNSKFYYHTRKTLLEVLQLLHDMAPARAISFIRKWLKTRSDMTKAIHDVVYPLLLHSRDALPRRVVELMADACLGHFRSQPIVDDPMPVEELRLPACCRWCTEFNAFLQSRMQELYRAVWTDDDVACPNVFAFAEAHHDRFKVDDPVTSGARHGRTIHILRPLPPMDVPTMTANLEAWRIAALPAAMKRKHDAIDA</sequence>
<dbReference type="AlphaFoldDB" id="A0A067CWF8"/>
<keyword evidence="2" id="KW-1185">Reference proteome</keyword>
<accession>A0A067CWF8</accession>
<evidence type="ECO:0000313" key="2">
    <source>
        <dbReference type="Proteomes" id="UP000030745"/>
    </source>
</evidence>
<gene>
    <name evidence="1" type="ORF">SPRG_04261</name>
</gene>
<dbReference type="KEGG" id="spar:SPRG_04261"/>
<dbReference type="Proteomes" id="UP000030745">
    <property type="component" value="Unassembled WGS sequence"/>
</dbReference>
<dbReference type="OrthoDB" id="2116331at2759"/>
<dbReference type="RefSeq" id="XP_012198251.1">
    <property type="nucleotide sequence ID" value="XM_012342861.1"/>
</dbReference>
<dbReference type="EMBL" id="KK583199">
    <property type="protein sequence ID" value="KDO31122.1"/>
    <property type="molecule type" value="Genomic_DNA"/>
</dbReference>
<reference evidence="1 2" key="1">
    <citation type="journal article" date="2013" name="PLoS Genet.">
        <title>Distinctive expansion of potential virulence genes in the genome of the oomycete fish pathogen Saprolegnia parasitica.</title>
        <authorList>
            <person name="Jiang R.H."/>
            <person name="de Bruijn I."/>
            <person name="Haas B.J."/>
            <person name="Belmonte R."/>
            <person name="Lobach L."/>
            <person name="Christie J."/>
            <person name="van den Ackerveken G."/>
            <person name="Bottin A."/>
            <person name="Bulone V."/>
            <person name="Diaz-Moreno S.M."/>
            <person name="Dumas B."/>
            <person name="Fan L."/>
            <person name="Gaulin E."/>
            <person name="Govers F."/>
            <person name="Grenville-Briggs L.J."/>
            <person name="Horner N.R."/>
            <person name="Levin J.Z."/>
            <person name="Mammella M."/>
            <person name="Meijer H.J."/>
            <person name="Morris P."/>
            <person name="Nusbaum C."/>
            <person name="Oome S."/>
            <person name="Phillips A.J."/>
            <person name="van Rooyen D."/>
            <person name="Rzeszutek E."/>
            <person name="Saraiva M."/>
            <person name="Secombes C.J."/>
            <person name="Seidl M.F."/>
            <person name="Snel B."/>
            <person name="Stassen J.H."/>
            <person name="Sykes S."/>
            <person name="Tripathy S."/>
            <person name="van den Berg H."/>
            <person name="Vega-Arreguin J.C."/>
            <person name="Wawra S."/>
            <person name="Young S.K."/>
            <person name="Zeng Q."/>
            <person name="Dieguez-Uribeondo J."/>
            <person name="Russ C."/>
            <person name="Tyler B.M."/>
            <person name="van West P."/>
        </authorList>
    </citation>
    <scope>NUCLEOTIDE SEQUENCE [LARGE SCALE GENOMIC DNA]</scope>
    <source>
        <strain evidence="1 2">CBS 223.65</strain>
    </source>
</reference>
<name>A0A067CWF8_SAPPC</name>
<evidence type="ECO:0000313" key="1">
    <source>
        <dbReference type="EMBL" id="KDO31122.1"/>
    </source>
</evidence>